<comment type="caution">
    <text evidence="2">The sequence shown here is derived from an EMBL/GenBank/DDBJ whole genome shotgun (WGS) entry which is preliminary data.</text>
</comment>
<evidence type="ECO:0000313" key="2">
    <source>
        <dbReference type="EMBL" id="RWA21867.1"/>
    </source>
</evidence>
<dbReference type="InterPro" id="IPR052511">
    <property type="entry name" value="ATP-dep_Helicase"/>
</dbReference>
<sequence length="1048" mass="115329">MDGTPASVDLTVEVDYALYHQLLPNFADVSAEAARRAAATGANPRRRPTVPLNPTWRRDQRHVTVSMSVPVTGDERTVMSSDLATGCPLATDASRAVDDHYAGPTALRKLTNNQTLPVAAAMSTEAAFHQAVAARRDATWTPMAPVPRLTVTTLPTVDGNTAVSVSITNALVLAARDLQDLSLYDTKMAVTVDSPALRPQKLGFADDDCRYARIATVVGRGRGCVARAGGTANTLIAETLPVHIQRDANSAAPVDISFSNLAANWVTTLPALGAEMRAFHRGWDFGAAKNADDRRHIERLRDQFEVEVQRFELGLDLLRADPNLARAFELTNNAFAASRGPVAQWRLFQLVFIVSELGALAGRENPTHPRLREELDAVDVLWFPTGGGKTEAYLGLIVVGLFYDRLRAKERGISAWLLFPLRMLSVQQLSRVNEILHHAEVLRESENVGGDPFTLGYFVGSGNTPNRLAYPDANGWWPGLTEFARWSEVDRDAKRLVGACPNCGNNNSIGLDCDLTDQRLHHVCRACAHKLAIHASDDEVTRYQSSVIVSTVDKICAFARNGQLTAINRGPRARCPQHGWYTHKACIAKDCNTDPATHTAPTGFKDPTPALWVQDELHLVREELGVFAAQYHTLLAELARGAGNEPPKVIAATATIEQFEDQLSQVYGRRPRMFPTGGGTLERSFYTMVTDDVRRIYLGVLPSGGGTVKVDLAGAVTARIIEHVHRLTDDPTPLLAAMAAAGVTRTAAEARSMLFDYELSLAYVNSKAHGVAILDDLNRLSERFINGGTDRVKAEYVTGETSLGELAAIIAAVQDCDTAISRADRIRGLVGTSVVSHGVDLDRLNFEILAGMPPSYAQYIQATARAGRSHVGLVIDIFDRANRRETSMYQSFLTTHSALERMVEPVPVNRFASRAIERTLPGVVCALLWDETRDAHWGTEEDINTTRRFREWWNARAAQFRPQLTDRIARAYRCPVPDPAMSADEQRLVDDALRRWDQIELPRIQQWQSDWLTGLFSSPVMNSLRDVDPPAEFRGGSHAQQVISRLYP</sequence>
<keyword evidence="3" id="KW-1185">Reference proteome</keyword>
<reference evidence="2 3" key="1">
    <citation type="submission" date="2013-06" db="EMBL/GenBank/DDBJ databases">
        <title>The draft sequence of the Mycobacterium elephantis genome.</title>
        <authorList>
            <person name="Pettersson F.B."/>
            <person name="Das S."/>
            <person name="Dasgupta S."/>
            <person name="Bhattacharya A."/>
            <person name="Kirsebom L.A."/>
        </authorList>
    </citation>
    <scope>NUCLEOTIDE SEQUENCE [LARGE SCALE GENOMIC DNA]</scope>
    <source>
        <strain evidence="2 3">DSM 44368</strain>
    </source>
</reference>
<dbReference type="Pfam" id="PF00271">
    <property type="entry name" value="Helicase_C"/>
    <property type="match status" value="1"/>
</dbReference>
<dbReference type="GO" id="GO:0016887">
    <property type="term" value="F:ATP hydrolysis activity"/>
    <property type="evidence" value="ECO:0007669"/>
    <property type="project" value="TreeGrafter"/>
</dbReference>
<proteinExistence type="predicted"/>
<organism evidence="2 3">
    <name type="scientific">Mycolicibacterium elephantis DSM 44368</name>
    <dbReference type="NCBI Taxonomy" id="1335622"/>
    <lineage>
        <taxon>Bacteria</taxon>
        <taxon>Bacillati</taxon>
        <taxon>Actinomycetota</taxon>
        <taxon>Actinomycetes</taxon>
        <taxon>Mycobacteriales</taxon>
        <taxon>Mycobacteriaceae</taxon>
        <taxon>Mycolicibacterium</taxon>
    </lineage>
</organism>
<dbReference type="PANTHER" id="PTHR47962">
    <property type="entry name" value="ATP-DEPENDENT HELICASE LHR-RELATED-RELATED"/>
    <property type="match status" value="1"/>
</dbReference>
<name>A0A439DX04_9MYCO</name>
<dbReference type="CDD" id="cd18785">
    <property type="entry name" value="SF2_C"/>
    <property type="match status" value="1"/>
</dbReference>
<dbReference type="Gene3D" id="3.40.50.300">
    <property type="entry name" value="P-loop containing nucleotide triphosphate hydrolases"/>
    <property type="match status" value="2"/>
</dbReference>
<feature type="domain" description="Helicase C-terminal" evidence="1">
    <location>
        <begin position="742"/>
        <end position="914"/>
    </location>
</feature>
<dbReference type="SMART" id="SM00490">
    <property type="entry name" value="HELICc"/>
    <property type="match status" value="1"/>
</dbReference>
<dbReference type="InterPro" id="IPR001650">
    <property type="entry name" value="Helicase_C-like"/>
</dbReference>
<dbReference type="AlphaFoldDB" id="A0A439DX04"/>
<dbReference type="PROSITE" id="PS51194">
    <property type="entry name" value="HELICASE_CTER"/>
    <property type="match status" value="1"/>
</dbReference>
<dbReference type="EMBL" id="ATDN01000007">
    <property type="protein sequence ID" value="RWA21867.1"/>
    <property type="molecule type" value="Genomic_DNA"/>
</dbReference>
<accession>A0A439DX04</accession>
<dbReference type="PANTHER" id="PTHR47962:SF5">
    <property type="entry name" value="ATP-DEPENDENT HELICASE LHR-RELATED"/>
    <property type="match status" value="1"/>
</dbReference>
<gene>
    <name evidence="2" type="ORF">MELE44368_14325</name>
</gene>
<dbReference type="InterPro" id="IPR027417">
    <property type="entry name" value="P-loop_NTPase"/>
</dbReference>
<evidence type="ECO:0000313" key="3">
    <source>
        <dbReference type="Proteomes" id="UP000287177"/>
    </source>
</evidence>
<dbReference type="GO" id="GO:0003677">
    <property type="term" value="F:DNA binding"/>
    <property type="evidence" value="ECO:0007669"/>
    <property type="project" value="TreeGrafter"/>
</dbReference>
<evidence type="ECO:0000259" key="1">
    <source>
        <dbReference type="PROSITE" id="PS51194"/>
    </source>
</evidence>
<protein>
    <recommendedName>
        <fullName evidence="1">Helicase C-terminal domain-containing protein</fullName>
    </recommendedName>
</protein>
<dbReference type="Proteomes" id="UP000287177">
    <property type="component" value="Unassembled WGS sequence"/>
</dbReference>
<dbReference type="SUPFAM" id="SSF52540">
    <property type="entry name" value="P-loop containing nucleoside triphosphate hydrolases"/>
    <property type="match status" value="2"/>
</dbReference>